<keyword evidence="3" id="KW-1185">Reference proteome</keyword>
<sequence>MPSPRAVRSIFPAVFDRDLGEALKIPANQRGAKYVKAFIEIGELDADRILNAVDVQALLLRRTATFVKVIDPLTSAESLGVKDKREALIRLCYEWARLHDTMTAELAELLLSELDSVPSITGMIALLRDSDVVTKLEAHLDRAAAMRLAEPPSGAGGAHGEWSSASWQPLLAFLDDADLAGRFAAEAPNTLGRPPAGETLHRWDAARAVDTAGLHHHTAALGLSRTSPPPPPMLRNSSESYEAEEIAVLPLDTSVEDRLKMALNTTRENRHGLPGEFELLQEECDRAVQPLGLNDIVSRTVVGLGSVVIQGVDSPKSPFEADEDYETRVPRLARQVNAIIGRWRAARESAHATAGLPGVVASYVGDLTAPYMRELWKRVHNHEVRRRNDYTPEGAWDLLSGIARTLTERLDHTAAGKPRERPLDDRTELPRHGIVGTGEYANWDALFLWIEVSHIRETAGVDQETFASFFGGLDIDNEYDQKTWAFWCEAANSSLPLRAVADWLERHAPM</sequence>
<reference evidence="2 3" key="1">
    <citation type="submission" date="2024-02" db="EMBL/GenBank/DDBJ databases">
        <title>Full genome sequence of Nocardioides kribbensis.</title>
        <authorList>
            <person name="Poletto B.L."/>
            <person name="Silva G."/>
            <person name="Galante D."/>
            <person name="Campos K.R."/>
            <person name="Santos M.B.N."/>
            <person name="Sacchi C.T."/>
        </authorList>
    </citation>
    <scope>NUCLEOTIDE SEQUENCE [LARGE SCALE GENOMIC DNA]</scope>
    <source>
        <strain evidence="2 3">O4R</strain>
    </source>
</reference>
<proteinExistence type="predicted"/>
<protein>
    <submittedName>
        <fullName evidence="2">Uncharacterized protein</fullName>
    </submittedName>
</protein>
<comment type="caution">
    <text evidence="2">The sequence shown here is derived from an EMBL/GenBank/DDBJ whole genome shotgun (WGS) entry which is preliminary data.</text>
</comment>
<gene>
    <name evidence="2" type="ORF">V6R90_00730</name>
</gene>
<evidence type="ECO:0000256" key="1">
    <source>
        <dbReference type="SAM" id="MobiDB-lite"/>
    </source>
</evidence>
<organism evidence="2 3">
    <name type="scientific">Nocardioides kribbensis</name>
    <dbReference type="NCBI Taxonomy" id="305517"/>
    <lineage>
        <taxon>Bacteria</taxon>
        <taxon>Bacillati</taxon>
        <taxon>Actinomycetota</taxon>
        <taxon>Actinomycetes</taxon>
        <taxon>Propionibacteriales</taxon>
        <taxon>Nocardioidaceae</taxon>
        <taxon>Nocardioides</taxon>
    </lineage>
</organism>
<accession>A0ABV1NTE9</accession>
<evidence type="ECO:0000313" key="2">
    <source>
        <dbReference type="EMBL" id="MEQ7845782.1"/>
    </source>
</evidence>
<evidence type="ECO:0000313" key="3">
    <source>
        <dbReference type="Proteomes" id="UP001482520"/>
    </source>
</evidence>
<dbReference type="EMBL" id="JBEGDP010000001">
    <property type="protein sequence ID" value="MEQ7845782.1"/>
    <property type="molecule type" value="Genomic_DNA"/>
</dbReference>
<feature type="region of interest" description="Disordered" evidence="1">
    <location>
        <begin position="220"/>
        <end position="240"/>
    </location>
</feature>
<dbReference type="RefSeq" id="WP_349803478.1">
    <property type="nucleotide sequence ID" value="NZ_JBEGDP010000001.1"/>
</dbReference>
<dbReference type="Proteomes" id="UP001482520">
    <property type="component" value="Unassembled WGS sequence"/>
</dbReference>
<name>A0ABV1NTE9_9ACTN</name>